<keyword evidence="1" id="KW-0812">Transmembrane</keyword>
<keyword evidence="1" id="KW-0472">Membrane</keyword>
<organism evidence="2 3">
    <name type="scientific">Trichoderma longibrachiatum ATCC 18648</name>
    <dbReference type="NCBI Taxonomy" id="983965"/>
    <lineage>
        <taxon>Eukaryota</taxon>
        <taxon>Fungi</taxon>
        <taxon>Dikarya</taxon>
        <taxon>Ascomycota</taxon>
        <taxon>Pezizomycotina</taxon>
        <taxon>Sordariomycetes</taxon>
        <taxon>Hypocreomycetidae</taxon>
        <taxon>Hypocreales</taxon>
        <taxon>Hypocreaceae</taxon>
        <taxon>Trichoderma</taxon>
    </lineage>
</organism>
<evidence type="ECO:0008006" key="4">
    <source>
        <dbReference type="Google" id="ProtNLM"/>
    </source>
</evidence>
<protein>
    <recommendedName>
        <fullName evidence="4">Transmembrane protein</fullName>
    </recommendedName>
</protein>
<sequence length="128" mass="14004">MNPALSFSSVGACVFSGIYLVRCAYGVCMEEAGLGWTGLGWLCDILGEDDRMRVDGWVHESFSGSGDLLGLSWGESLHVIMFSDHMGKAKKEKTRVSLSVSPVVWIFLLGLAGFALVYFELVAFCHFL</sequence>
<name>A0A2T4CDD2_TRILO</name>
<reference evidence="2 3" key="1">
    <citation type="submission" date="2016-07" db="EMBL/GenBank/DDBJ databases">
        <title>Multiple horizontal gene transfer events from other fungi enriched the ability of initially mycotrophic Trichoderma (Ascomycota) to feed on dead plant biomass.</title>
        <authorList>
            <consortium name="DOE Joint Genome Institute"/>
            <person name="Aerts A."/>
            <person name="Atanasova L."/>
            <person name="Chenthamara K."/>
            <person name="Zhang J."/>
            <person name="Grujic M."/>
            <person name="Henrissat B."/>
            <person name="Kuo A."/>
            <person name="Salamov A."/>
            <person name="Lipzen A."/>
            <person name="Labutti K."/>
            <person name="Barry K."/>
            <person name="Miao Y."/>
            <person name="Rahimi M.J."/>
            <person name="Shen Q."/>
            <person name="Grigoriev I.V."/>
            <person name="Kubicek C.P."/>
            <person name="Druzhinina I.S."/>
        </authorList>
    </citation>
    <scope>NUCLEOTIDE SEQUENCE [LARGE SCALE GENOMIC DNA]</scope>
    <source>
        <strain evidence="2 3">ATCC 18648</strain>
    </source>
</reference>
<accession>A0A2T4CDD2</accession>
<feature type="transmembrane region" description="Helical" evidence="1">
    <location>
        <begin position="103"/>
        <end position="127"/>
    </location>
</feature>
<dbReference type="Proteomes" id="UP000240760">
    <property type="component" value="Unassembled WGS sequence"/>
</dbReference>
<dbReference type="EMBL" id="KZ679128">
    <property type="protein sequence ID" value="PTB79538.1"/>
    <property type="molecule type" value="Genomic_DNA"/>
</dbReference>
<gene>
    <name evidence="2" type="ORF">M440DRAFT_240391</name>
</gene>
<evidence type="ECO:0000313" key="3">
    <source>
        <dbReference type="Proteomes" id="UP000240760"/>
    </source>
</evidence>
<proteinExistence type="predicted"/>
<dbReference type="AlphaFoldDB" id="A0A2T4CDD2"/>
<keyword evidence="1" id="KW-1133">Transmembrane helix</keyword>
<keyword evidence="3" id="KW-1185">Reference proteome</keyword>
<evidence type="ECO:0000256" key="1">
    <source>
        <dbReference type="SAM" id="Phobius"/>
    </source>
</evidence>
<evidence type="ECO:0000313" key="2">
    <source>
        <dbReference type="EMBL" id="PTB79538.1"/>
    </source>
</evidence>